<dbReference type="AlphaFoldDB" id="A8QW55"/>
<feature type="binding site" evidence="9">
    <location>
        <position position="255"/>
    </location>
    <ligand>
        <name>FMN</name>
        <dbReference type="ChEBI" id="CHEBI:58210"/>
        <label>2</label>
    </ligand>
</feature>
<dbReference type="CDD" id="cd00130">
    <property type="entry name" value="PAS"/>
    <property type="match status" value="1"/>
</dbReference>
<feature type="binding site" evidence="10">
    <location>
        <position position="286"/>
    </location>
    <ligand>
        <name>FMN</name>
        <dbReference type="ChEBI" id="CHEBI:58210"/>
        <label>1</label>
    </ligand>
</feature>
<dbReference type="InterPro" id="IPR001610">
    <property type="entry name" value="PAC"/>
</dbReference>
<dbReference type="GO" id="GO:0005634">
    <property type="term" value="C:nucleus"/>
    <property type="evidence" value="ECO:0007669"/>
    <property type="project" value="TreeGrafter"/>
</dbReference>
<reference evidence="8" key="1">
    <citation type="journal article" date="2007" name="Proc. Natl. Acad. Sci. U.S.A.">
        <title>AUREOCHROME, a photoreceptor required for photomorphogenesis in stramenopiles.</title>
        <authorList>
            <person name="Takahashi F."/>
            <person name="Yamagata D."/>
            <person name="Ishikawa M."/>
            <person name="Fukamatsu Y."/>
            <person name="Ogura Y."/>
            <person name="Kasahara M."/>
            <person name="Kiyosue T."/>
            <person name="Kikuyama M."/>
            <person name="Wada M."/>
            <person name="Kataoka H."/>
        </authorList>
    </citation>
    <scope>NUCLEOTIDE SEQUENCE</scope>
</reference>
<accession>A8QW55</accession>
<feature type="domain" description="PAC" evidence="6">
    <location>
        <begin position="278"/>
        <end position="332"/>
    </location>
</feature>
<dbReference type="PDBsum" id="3UE6"/>
<evidence type="ECO:0000256" key="1">
    <source>
        <dbReference type="ARBA" id="ARBA00022630"/>
    </source>
</evidence>
<feature type="binding site" evidence="9">
    <location>
        <position position="258"/>
    </location>
    <ligand>
        <name>FMN</name>
        <dbReference type="ChEBI" id="CHEBI:58210"/>
        <label>2</label>
    </ligand>
</feature>
<dbReference type="PROSITE" id="PS50217">
    <property type="entry name" value="BZIP"/>
    <property type="match status" value="1"/>
</dbReference>
<dbReference type="PROSITE" id="PS50113">
    <property type="entry name" value="PAC"/>
    <property type="match status" value="1"/>
</dbReference>
<dbReference type="Gene3D" id="1.20.5.170">
    <property type="match status" value="1"/>
</dbReference>
<dbReference type="Pfam" id="PF07716">
    <property type="entry name" value="bZIP_2"/>
    <property type="match status" value="1"/>
</dbReference>
<dbReference type="SMR" id="A8QW55"/>
<proteinExistence type="evidence at protein level"/>
<feature type="binding site" evidence="10">
    <location>
        <position position="258"/>
    </location>
    <ligand>
        <name>FMN</name>
        <dbReference type="ChEBI" id="CHEBI:58210"/>
        <label>1</label>
    </ligand>
</feature>
<keyword evidence="3" id="KW-0157">Chromophore</keyword>
<dbReference type="EMBL" id="AB252504">
    <property type="protein sequence ID" value="BAF91488.1"/>
    <property type="molecule type" value="mRNA"/>
</dbReference>
<evidence type="ECO:0000259" key="7">
    <source>
        <dbReference type="PROSITE" id="PS50217"/>
    </source>
</evidence>
<dbReference type="PDB" id="3ULF">
    <property type="method" value="X-ray"/>
    <property type="resolution" value="2.90 A"/>
    <property type="chains" value="A/B/C/D/E/F=176-337"/>
</dbReference>
<dbReference type="InterPro" id="IPR004827">
    <property type="entry name" value="bZIP"/>
</dbReference>
<feature type="binding site" evidence="10">
    <location>
        <position position="255"/>
    </location>
    <ligand>
        <name>FMN</name>
        <dbReference type="ChEBI" id="CHEBI:58210"/>
        <label>1</label>
    </ligand>
</feature>
<feature type="binding site" evidence="10">
    <location>
        <position position="271"/>
    </location>
    <ligand>
        <name>FMN</name>
        <dbReference type="ChEBI" id="CHEBI:58210"/>
        <label>1</label>
    </ligand>
</feature>
<dbReference type="FunFam" id="1.20.5.170:FF:000176">
    <property type="entry name" value="Aureochrome 1"/>
    <property type="match status" value="1"/>
</dbReference>
<dbReference type="EvolutionaryTrace" id="A8QW55"/>
<evidence type="ECO:0000259" key="5">
    <source>
        <dbReference type="PROSITE" id="PS50112"/>
    </source>
</evidence>
<evidence type="ECO:0000256" key="3">
    <source>
        <dbReference type="ARBA" id="ARBA00022991"/>
    </source>
</evidence>
<evidence type="ECO:0007829" key="9">
    <source>
        <dbReference type="PDB" id="3UE6"/>
    </source>
</evidence>
<evidence type="ECO:0000256" key="4">
    <source>
        <dbReference type="SAM" id="MobiDB-lite"/>
    </source>
</evidence>
<feature type="binding site" evidence="9">
    <location>
        <position position="286"/>
    </location>
    <ligand>
        <name>FMN</name>
        <dbReference type="ChEBI" id="CHEBI:58210"/>
        <label>2</label>
    </ligand>
</feature>
<dbReference type="DIP" id="DIP-59646N"/>
<dbReference type="InterPro" id="IPR000014">
    <property type="entry name" value="PAS"/>
</dbReference>
<evidence type="ECO:0000313" key="8">
    <source>
        <dbReference type="EMBL" id="BAF91488.1"/>
    </source>
</evidence>
<feature type="binding site" evidence="10">
    <location>
        <position position="253"/>
    </location>
    <ligand>
        <name>FMN</name>
        <dbReference type="ChEBI" id="CHEBI:58210"/>
        <label>1</label>
    </ligand>
</feature>
<evidence type="ECO:0000256" key="2">
    <source>
        <dbReference type="ARBA" id="ARBA00022643"/>
    </source>
</evidence>
<dbReference type="GO" id="GO:0000166">
    <property type="term" value="F:nucleotide binding"/>
    <property type="evidence" value="ECO:0007669"/>
    <property type="project" value="UniProtKB-KW"/>
</dbReference>
<evidence type="ECO:0000259" key="6">
    <source>
        <dbReference type="PROSITE" id="PS50113"/>
    </source>
</evidence>
<feature type="compositionally biased region" description="Polar residues" evidence="4">
    <location>
        <begin position="95"/>
        <end position="120"/>
    </location>
</feature>
<dbReference type="SUPFAM" id="SSF55785">
    <property type="entry name" value="PYP-like sensor domain (PAS domain)"/>
    <property type="match status" value="1"/>
</dbReference>
<sequence>MNGLTPPLMFCSRSDDPSSTSNINLDDVFADVFFNSNGELLDIDEIDDFGDNTCPKSSMSVDDDASSQVFQGHLFGNALSSIALSDSGDLSTGIYESQGNASRGKSLRTKSSGSISSELTEAQKVERRERNREHAKRSRVRKKFLLESLQQSVNELNHENNCLKESIREHLGPRGDSLIAQCSPEADTLLTDNPSKANRILEDPDYSLVKALQMAQQNFVITDASLPDNPIVYASRGFLTLTGYSLDQILGRNCRFLQGPETDPRAVDKIRNAITKGVDTSVCLLNYRQDGTTFWNLFFVAGLRDSKGNIVNYVGVQSKVSEDYAKLLVNEQNIEYKGVRTSNMLRRK</sequence>
<feature type="binding site" evidence="10">
    <location>
        <position position="296"/>
    </location>
    <ligand>
        <name>FMN</name>
        <dbReference type="ChEBI" id="CHEBI:58210"/>
        <label>1</label>
    </ligand>
</feature>
<dbReference type="GO" id="GO:0042802">
    <property type="term" value="F:identical protein binding"/>
    <property type="evidence" value="ECO:0000353"/>
    <property type="project" value="IntAct"/>
</dbReference>
<dbReference type="CDD" id="cd14809">
    <property type="entry name" value="bZIP_AUREO-like"/>
    <property type="match status" value="1"/>
</dbReference>
<dbReference type="InterPro" id="IPR035965">
    <property type="entry name" value="PAS-like_dom_sf"/>
</dbReference>
<dbReference type="SMART" id="SM00338">
    <property type="entry name" value="BRLZ"/>
    <property type="match status" value="1"/>
</dbReference>
<dbReference type="PDB" id="3UE6">
    <property type="method" value="X-ray"/>
    <property type="resolution" value="2.75 A"/>
    <property type="chains" value="A/B/C/D/E/F=176-337"/>
</dbReference>
<feature type="compositionally biased region" description="Basic and acidic residues" evidence="4">
    <location>
        <begin position="121"/>
        <end position="132"/>
    </location>
</feature>
<evidence type="ECO:0007829" key="10">
    <source>
        <dbReference type="PDB" id="3ULF"/>
    </source>
</evidence>
<keyword evidence="1 9" id="KW-0285">Flavoprotein</keyword>
<keyword evidence="9 10" id="KW-0002">3D-structure</keyword>
<dbReference type="Pfam" id="PF13426">
    <property type="entry name" value="PAS_9"/>
    <property type="match status" value="1"/>
</dbReference>
<feature type="binding site" evidence="9">
    <location>
        <position position="253"/>
    </location>
    <ligand>
        <name>FMN</name>
        <dbReference type="ChEBI" id="CHEBI:58210"/>
        <label>2</label>
    </ligand>
</feature>
<feature type="binding site" evidence="9">
    <location>
        <position position="271"/>
    </location>
    <ligand>
        <name>FMN</name>
        <dbReference type="ChEBI" id="CHEBI:58210"/>
        <label>2</label>
    </ligand>
</feature>
<dbReference type="SMART" id="SM00086">
    <property type="entry name" value="PAC"/>
    <property type="match status" value="1"/>
</dbReference>
<reference evidence="9 10" key="2">
    <citation type="journal article" date="2012" name="Structure">
        <title>Crystal structures of Aureochrome1 LOV suggest new design strategies for optogenetics.</title>
        <authorList>
            <person name="Mitra D."/>
            <person name="Yang X."/>
            <person name="Moffat K."/>
        </authorList>
    </citation>
    <scope>X-RAY CRYSTALLOGRAPHY (2.75 ANGSTROMS) OF 176-337 IN COMPLEX WITH FMN</scope>
</reference>
<dbReference type="GO" id="GO:0003700">
    <property type="term" value="F:DNA-binding transcription factor activity"/>
    <property type="evidence" value="ECO:0007669"/>
    <property type="project" value="InterPro"/>
</dbReference>
<protein>
    <submittedName>
        <fullName evidence="8">Aureochrome1</fullName>
    </submittedName>
</protein>
<feature type="binding site" evidence="9">
    <location>
        <position position="317"/>
    </location>
    <ligand>
        <name>FMN</name>
        <dbReference type="ChEBI" id="CHEBI:58210"/>
        <label>2</label>
    </ligand>
</feature>
<dbReference type="InterPro" id="IPR000700">
    <property type="entry name" value="PAS-assoc_C"/>
</dbReference>
<organism evidence="8">
    <name type="scientific">Vaucheria frigida</name>
    <name type="common">Yellow-green alga</name>
    <name type="synonym">Conferva frigida</name>
    <dbReference type="NCBI Taxonomy" id="195983"/>
    <lineage>
        <taxon>Eukaryota</taxon>
        <taxon>Sar</taxon>
        <taxon>Stramenopiles</taxon>
        <taxon>Ochrophyta</taxon>
        <taxon>PX clade</taxon>
        <taxon>Xanthophyceae</taxon>
        <taxon>Vaucheriales</taxon>
        <taxon>Vaucheriaceae</taxon>
        <taxon>Vaucheria</taxon>
    </lineage>
</organism>
<dbReference type="PANTHER" id="PTHR47429:SF2">
    <property type="entry name" value="PROTEIN TWIN LOV 1"/>
    <property type="match status" value="1"/>
</dbReference>
<dbReference type="PROSITE" id="PS50112">
    <property type="entry name" value="PAS"/>
    <property type="match status" value="1"/>
</dbReference>
<comment type="interaction">
    <interactant intactId="EBI-15979223">
        <id>A8QW55</id>
    </interactant>
    <interactant intactId="EBI-15979223">
        <id>A8QW55</id>
        <label>AUREO1</label>
    </interactant>
    <organismsDiffer>false</organismsDiffer>
    <experiments>2</experiments>
</comment>
<feature type="domain" description="BZIP" evidence="7">
    <location>
        <begin position="121"/>
        <end position="169"/>
    </location>
</feature>
<feature type="binding site" evidence="10">
    <location>
        <position position="317"/>
    </location>
    <ligand>
        <name>FMN</name>
        <dbReference type="ChEBI" id="CHEBI:58210"/>
        <label>1</label>
    </ligand>
</feature>
<name>A8QW55_VAUFR</name>
<dbReference type="InterPro" id="IPR046347">
    <property type="entry name" value="bZIP_sf"/>
</dbReference>
<dbReference type="PDBsum" id="3ULF"/>
<dbReference type="NCBIfam" id="TIGR00229">
    <property type="entry name" value="sensory_box"/>
    <property type="match status" value="1"/>
</dbReference>
<dbReference type="Gene3D" id="3.30.450.20">
    <property type="entry name" value="PAS domain"/>
    <property type="match status" value="1"/>
</dbReference>
<gene>
    <name evidence="8" type="primary">AUREO1</name>
</gene>
<keyword evidence="9 10" id="KW-0547">Nucleotide-binding</keyword>
<keyword evidence="2 9" id="KW-0288">FMN</keyword>
<dbReference type="SUPFAM" id="SSF57959">
    <property type="entry name" value="Leucine zipper domain"/>
    <property type="match status" value="1"/>
</dbReference>
<dbReference type="FunFam" id="3.30.450.20:FF:000135">
    <property type="entry name" value="Ptaureo1a lov2 domain"/>
    <property type="match status" value="1"/>
</dbReference>
<dbReference type="PANTHER" id="PTHR47429">
    <property type="entry name" value="PROTEIN TWIN LOV 1"/>
    <property type="match status" value="1"/>
</dbReference>
<feature type="region of interest" description="Disordered" evidence="4">
    <location>
        <begin position="95"/>
        <end position="137"/>
    </location>
</feature>
<feature type="domain" description="PAS" evidence="5">
    <location>
        <begin position="204"/>
        <end position="277"/>
    </location>
</feature>
<feature type="binding site" evidence="10">
    <location>
        <position position="254"/>
    </location>
    <ligand>
        <name>FMN</name>
        <dbReference type="ChEBI" id="CHEBI:58210"/>
        <label>1</label>
        <note>covalent</note>
    </ligand>
</feature>